<evidence type="ECO:0000313" key="2">
    <source>
        <dbReference type="Proteomes" id="UP000887229"/>
    </source>
</evidence>
<evidence type="ECO:0008006" key="3">
    <source>
        <dbReference type="Google" id="ProtNLM"/>
    </source>
</evidence>
<reference evidence="1" key="1">
    <citation type="journal article" date="2021" name="IMA Fungus">
        <title>Genomic characterization of three marine fungi, including Emericellopsis atlantica sp. nov. with signatures of a generalist lifestyle and marine biomass degradation.</title>
        <authorList>
            <person name="Hagestad O.C."/>
            <person name="Hou L."/>
            <person name="Andersen J.H."/>
            <person name="Hansen E.H."/>
            <person name="Altermark B."/>
            <person name="Li C."/>
            <person name="Kuhnert E."/>
            <person name="Cox R.J."/>
            <person name="Crous P.W."/>
            <person name="Spatafora J.W."/>
            <person name="Lail K."/>
            <person name="Amirebrahimi M."/>
            <person name="Lipzen A."/>
            <person name="Pangilinan J."/>
            <person name="Andreopoulos W."/>
            <person name="Hayes R.D."/>
            <person name="Ng V."/>
            <person name="Grigoriev I.V."/>
            <person name="Jackson S.A."/>
            <person name="Sutton T.D.S."/>
            <person name="Dobson A.D.W."/>
            <person name="Rama T."/>
        </authorList>
    </citation>
    <scope>NUCLEOTIDE SEQUENCE</scope>
    <source>
        <strain evidence="1">TS7</strain>
    </source>
</reference>
<dbReference type="Gene3D" id="3.30.559.30">
    <property type="entry name" value="Nonribosomal peptide synthetase, condensation domain"/>
    <property type="match status" value="1"/>
</dbReference>
<sequence>MADGGTVVPRVIPDEPLNEIHNVSKRSISKQEDLCIGILDANRSHEKYSQIVGYFVNMLPFLAIQTIESSITYSDLYNRFLNAANVLLRPGLFASISNLSAL</sequence>
<proteinExistence type="predicted"/>
<dbReference type="Proteomes" id="UP000887229">
    <property type="component" value="Unassembled WGS sequence"/>
</dbReference>
<dbReference type="RefSeq" id="XP_046122335.1">
    <property type="nucleotide sequence ID" value="XM_046264516.1"/>
</dbReference>
<dbReference type="AlphaFoldDB" id="A0A9P7ZV70"/>
<name>A0A9P7ZV70_9HYPO</name>
<dbReference type="SUPFAM" id="SSF52777">
    <property type="entry name" value="CoA-dependent acyltransferases"/>
    <property type="match status" value="1"/>
</dbReference>
<gene>
    <name evidence="1" type="ORF">F5Z01DRAFT_670129</name>
</gene>
<comment type="caution">
    <text evidence="1">The sequence shown here is derived from an EMBL/GenBank/DDBJ whole genome shotgun (WGS) entry which is preliminary data.</text>
</comment>
<organism evidence="1 2">
    <name type="scientific">Emericellopsis atlantica</name>
    <dbReference type="NCBI Taxonomy" id="2614577"/>
    <lineage>
        <taxon>Eukaryota</taxon>
        <taxon>Fungi</taxon>
        <taxon>Dikarya</taxon>
        <taxon>Ascomycota</taxon>
        <taxon>Pezizomycotina</taxon>
        <taxon>Sordariomycetes</taxon>
        <taxon>Hypocreomycetidae</taxon>
        <taxon>Hypocreales</taxon>
        <taxon>Bionectriaceae</taxon>
        <taxon>Emericellopsis</taxon>
    </lineage>
</organism>
<keyword evidence="2" id="KW-1185">Reference proteome</keyword>
<accession>A0A9P7ZV70</accession>
<protein>
    <recommendedName>
        <fullName evidence="3">Condensation domain-containing protein</fullName>
    </recommendedName>
</protein>
<dbReference type="GeneID" id="70295419"/>
<evidence type="ECO:0000313" key="1">
    <source>
        <dbReference type="EMBL" id="KAG9258411.1"/>
    </source>
</evidence>
<dbReference type="EMBL" id="MU251243">
    <property type="protein sequence ID" value="KAG9258411.1"/>
    <property type="molecule type" value="Genomic_DNA"/>
</dbReference>